<feature type="region of interest" description="Disordered" evidence="1">
    <location>
        <begin position="316"/>
        <end position="350"/>
    </location>
</feature>
<evidence type="ECO:0000256" key="1">
    <source>
        <dbReference type="SAM" id="MobiDB-lite"/>
    </source>
</evidence>
<protein>
    <recommendedName>
        <fullName evidence="4">Circadian-associated transcriptional repressor-like</fullName>
    </recommendedName>
</protein>
<organism evidence="2 3">
    <name type="scientific">Cyprinus carpio</name>
    <name type="common">Common carp</name>
    <dbReference type="NCBI Taxonomy" id="7962"/>
    <lineage>
        <taxon>Eukaryota</taxon>
        <taxon>Metazoa</taxon>
        <taxon>Chordata</taxon>
        <taxon>Craniata</taxon>
        <taxon>Vertebrata</taxon>
        <taxon>Euteleostomi</taxon>
        <taxon>Actinopterygii</taxon>
        <taxon>Neopterygii</taxon>
        <taxon>Teleostei</taxon>
        <taxon>Ostariophysi</taxon>
        <taxon>Cypriniformes</taxon>
        <taxon>Cyprinidae</taxon>
        <taxon>Cyprininae</taxon>
        <taxon>Cyprinus</taxon>
    </lineage>
</organism>
<feature type="compositionally biased region" description="Basic and acidic residues" evidence="1">
    <location>
        <begin position="58"/>
        <end position="70"/>
    </location>
</feature>
<sequence length="384" mass="42074">MSASDSDYSIDWLASDDEDNDSELEPDCTKVQGQTTLPISPSSGVIQGTQTCQSLSKRNGDKGEVMDKENMSSWGSSPSSCDSSDYSEDGGHCHLGQEARTNYSGCPESPVGKKRQTLKRTCSSMVLEQREGQLTPEQMEKDRLFACKCLELQCYIQPLSSILNGLRSGRYRERLSTFQESVAVDRIQRIMGVLQNPCMGERYVNIILKMEEMLKNWFPHIKPQRSDQANTAALMKETTLSKKPKLSPATFPLLTGIANPPTTSALSMGNKAMRVSDLTPPGPYSATNLKWLHTSPICSPTAEQAQGTVRNFLTSHRDREATQDNSVSSSTDRLCKTESAPSRPPPAKINAPCLERLLKSTESIITQKAPVGLGGMGDQSLARA</sequence>
<dbReference type="GO" id="GO:0005634">
    <property type="term" value="C:nucleus"/>
    <property type="evidence" value="ECO:0007669"/>
    <property type="project" value="TreeGrafter"/>
</dbReference>
<feature type="region of interest" description="Disordered" evidence="1">
    <location>
        <begin position="1"/>
        <end position="99"/>
    </location>
</feature>
<dbReference type="GO" id="GO:0000978">
    <property type="term" value="F:RNA polymerase II cis-regulatory region sequence-specific DNA binding"/>
    <property type="evidence" value="ECO:0007669"/>
    <property type="project" value="TreeGrafter"/>
</dbReference>
<evidence type="ECO:0000313" key="3">
    <source>
        <dbReference type="Proteomes" id="UP000694427"/>
    </source>
</evidence>
<reference evidence="2" key="2">
    <citation type="submission" date="2025-09" db="UniProtKB">
        <authorList>
            <consortium name="Ensembl"/>
        </authorList>
    </citation>
    <scope>IDENTIFICATION</scope>
</reference>
<dbReference type="PANTHER" id="PTHR35441:SF2">
    <property type="entry name" value="CIRCADIAN-ASSOCIATED TRANSCRIPTIONAL REPRESSOR"/>
    <property type="match status" value="1"/>
</dbReference>
<keyword evidence="3" id="KW-1185">Reference proteome</keyword>
<dbReference type="Ensembl" id="ENSCCRT00010086202.1">
    <property type="protein sequence ID" value="ENSCCRP00010077681.1"/>
    <property type="gene ID" value="ENSCCRG00010033977.1"/>
</dbReference>
<evidence type="ECO:0000313" key="2">
    <source>
        <dbReference type="Ensembl" id="ENSCCRP00010077681.1"/>
    </source>
</evidence>
<feature type="compositionally biased region" description="Polar residues" evidence="1">
    <location>
        <begin position="323"/>
        <end position="332"/>
    </location>
</feature>
<dbReference type="GO" id="GO:0045892">
    <property type="term" value="P:negative regulation of DNA-templated transcription"/>
    <property type="evidence" value="ECO:0007669"/>
    <property type="project" value="TreeGrafter"/>
</dbReference>
<dbReference type="Proteomes" id="UP000694427">
    <property type="component" value="Unplaced"/>
</dbReference>
<dbReference type="Pfam" id="PF15673">
    <property type="entry name" value="Ciart"/>
    <property type="match status" value="1"/>
</dbReference>
<name>A0A8C1R030_CYPCA</name>
<dbReference type="AlphaFoldDB" id="A0A8C1R030"/>
<reference evidence="2" key="1">
    <citation type="submission" date="2025-08" db="UniProtKB">
        <authorList>
            <consortium name="Ensembl"/>
        </authorList>
    </citation>
    <scope>IDENTIFICATION</scope>
</reference>
<feature type="compositionally biased region" description="Polar residues" evidence="1">
    <location>
        <begin position="31"/>
        <end position="57"/>
    </location>
</feature>
<dbReference type="PANTHER" id="PTHR35441">
    <property type="entry name" value="CIRCADIAN-ASSOCIATED TRANSCRIPTIONAL REPRESSOR"/>
    <property type="match status" value="1"/>
</dbReference>
<feature type="compositionally biased region" description="Acidic residues" evidence="1">
    <location>
        <begin position="14"/>
        <end position="26"/>
    </location>
</feature>
<accession>A0A8C1R030</accession>
<proteinExistence type="predicted"/>
<dbReference type="GO" id="GO:0032922">
    <property type="term" value="P:circadian regulation of gene expression"/>
    <property type="evidence" value="ECO:0007669"/>
    <property type="project" value="InterPro"/>
</dbReference>
<feature type="compositionally biased region" description="Low complexity" evidence="1">
    <location>
        <begin position="72"/>
        <end position="84"/>
    </location>
</feature>
<dbReference type="InterPro" id="IPR031373">
    <property type="entry name" value="Ciart"/>
</dbReference>
<evidence type="ECO:0008006" key="4">
    <source>
        <dbReference type="Google" id="ProtNLM"/>
    </source>
</evidence>